<dbReference type="KEGG" id="ache:ACHE_50924A"/>
<proteinExistence type="predicted"/>
<organism evidence="1 2">
    <name type="scientific">Aspergillus chevalieri</name>
    <name type="common">Eurotium chevalieri</name>
    <dbReference type="NCBI Taxonomy" id="182096"/>
    <lineage>
        <taxon>Eukaryota</taxon>
        <taxon>Fungi</taxon>
        <taxon>Dikarya</taxon>
        <taxon>Ascomycota</taxon>
        <taxon>Pezizomycotina</taxon>
        <taxon>Eurotiomycetes</taxon>
        <taxon>Eurotiomycetidae</taxon>
        <taxon>Eurotiales</taxon>
        <taxon>Aspergillaceae</taxon>
        <taxon>Aspergillus</taxon>
        <taxon>Aspergillus subgen. Aspergillus</taxon>
    </lineage>
</organism>
<dbReference type="EMBL" id="AP024420">
    <property type="protein sequence ID" value="BCR89726.1"/>
    <property type="molecule type" value="Genomic_DNA"/>
</dbReference>
<evidence type="ECO:0000313" key="1">
    <source>
        <dbReference type="EMBL" id="BCR89726.1"/>
    </source>
</evidence>
<protein>
    <submittedName>
        <fullName evidence="1">Uncharacterized protein</fullName>
    </submittedName>
</protein>
<sequence>MLIDPIHAPNIQRTDLNCKTFEQFRFQFLTPAMADGIFAIKSDRIKNHAAKAWAEVKPLADVLPRPRHGPLTPFFGTPECDTVLKMALDEYLQKPSTPEFRSHLRVSGHVAFPGVVATGQTTTILVPLQIIGEVKIGSVRIDIDHYYNVLTLCDVEVSEGGKMVALVVSSIPAQ</sequence>
<gene>
    <name evidence="1" type="ORF">ACHE_50924A</name>
</gene>
<evidence type="ECO:0000313" key="2">
    <source>
        <dbReference type="Proteomes" id="UP000637239"/>
    </source>
</evidence>
<dbReference type="AlphaFoldDB" id="A0A7R7VRZ0"/>
<reference evidence="1" key="1">
    <citation type="submission" date="2021-01" db="EMBL/GenBank/DDBJ databases">
        <authorList>
            <consortium name="Aspergillus chevalieri M1 genome sequencing consortium"/>
            <person name="Kazuki M."/>
            <person name="Futagami T."/>
        </authorList>
    </citation>
    <scope>NUCLEOTIDE SEQUENCE</scope>
    <source>
        <strain evidence="1">M1</strain>
    </source>
</reference>
<dbReference type="GeneID" id="66984084"/>
<keyword evidence="2" id="KW-1185">Reference proteome</keyword>
<dbReference type="RefSeq" id="XP_043138248.1">
    <property type="nucleotide sequence ID" value="XM_043280694.1"/>
</dbReference>
<dbReference type="Proteomes" id="UP000637239">
    <property type="component" value="Chromosome 5"/>
</dbReference>
<reference evidence="1" key="2">
    <citation type="submission" date="2021-02" db="EMBL/GenBank/DDBJ databases">
        <title>Aspergillus chevalieri M1 genome sequence.</title>
        <authorList>
            <person name="Kadooka C."/>
            <person name="Mori K."/>
            <person name="Futagami T."/>
        </authorList>
    </citation>
    <scope>NUCLEOTIDE SEQUENCE</scope>
    <source>
        <strain evidence="1">M1</strain>
    </source>
</reference>
<name>A0A7R7VRZ0_ASPCH</name>
<accession>A0A7R7VRZ0</accession>